<evidence type="ECO:0000313" key="1">
    <source>
        <dbReference type="EMBL" id="PBK90557.1"/>
    </source>
</evidence>
<dbReference type="Gene3D" id="3.40.50.1820">
    <property type="entry name" value="alpha/beta hydrolase"/>
    <property type="match status" value="1"/>
</dbReference>
<dbReference type="InterPro" id="IPR029058">
    <property type="entry name" value="AB_hydrolase_fold"/>
</dbReference>
<sequence>MSSYRLDGLFESVSATLRDWELSLFLLNDDDCCLLRKSTRHGTMLLGTSIAIHPFEWRTAAQVSHSILAEMPISSINSPGPSHDYLLPLSDLSTEFRTPVIVYHQIGNSRLTHLPSKSPFWPINLFINGLVNLCRHLRIQDGLGHSWCGRLGLEVNVQRQPEGLHRSVLTNSLINTGKRNRVN</sequence>
<protein>
    <submittedName>
        <fullName evidence="1">Uncharacterized protein</fullName>
    </submittedName>
</protein>
<dbReference type="OrthoDB" id="190201at2759"/>
<dbReference type="Proteomes" id="UP000217790">
    <property type="component" value="Unassembled WGS sequence"/>
</dbReference>
<dbReference type="STRING" id="47427.A0A2H3DN99"/>
<reference evidence="2" key="1">
    <citation type="journal article" date="2017" name="Nat. Ecol. Evol.">
        <title>Genome expansion and lineage-specific genetic innovations in the forest pathogenic fungi Armillaria.</title>
        <authorList>
            <person name="Sipos G."/>
            <person name="Prasanna A.N."/>
            <person name="Walter M.C."/>
            <person name="O'Connor E."/>
            <person name="Balint B."/>
            <person name="Krizsan K."/>
            <person name="Kiss B."/>
            <person name="Hess J."/>
            <person name="Varga T."/>
            <person name="Slot J."/>
            <person name="Riley R."/>
            <person name="Boka B."/>
            <person name="Rigling D."/>
            <person name="Barry K."/>
            <person name="Lee J."/>
            <person name="Mihaltcheva S."/>
            <person name="LaButti K."/>
            <person name="Lipzen A."/>
            <person name="Waldron R."/>
            <person name="Moloney N.M."/>
            <person name="Sperisen C."/>
            <person name="Kredics L."/>
            <person name="Vagvoelgyi C."/>
            <person name="Patrignani A."/>
            <person name="Fitzpatrick D."/>
            <person name="Nagy I."/>
            <person name="Doyle S."/>
            <person name="Anderson J.B."/>
            <person name="Grigoriev I.V."/>
            <person name="Gueldener U."/>
            <person name="Muensterkoetter M."/>
            <person name="Nagy L.G."/>
        </authorList>
    </citation>
    <scope>NUCLEOTIDE SEQUENCE [LARGE SCALE GENOMIC DNA]</scope>
    <source>
        <strain evidence="2">Ar21-2</strain>
    </source>
</reference>
<evidence type="ECO:0000313" key="2">
    <source>
        <dbReference type="Proteomes" id="UP000217790"/>
    </source>
</evidence>
<dbReference type="EMBL" id="KZ293665">
    <property type="protein sequence ID" value="PBK90557.1"/>
    <property type="molecule type" value="Genomic_DNA"/>
</dbReference>
<organism evidence="1 2">
    <name type="scientific">Armillaria gallica</name>
    <name type="common">Bulbous honey fungus</name>
    <name type="synonym">Armillaria bulbosa</name>
    <dbReference type="NCBI Taxonomy" id="47427"/>
    <lineage>
        <taxon>Eukaryota</taxon>
        <taxon>Fungi</taxon>
        <taxon>Dikarya</taxon>
        <taxon>Basidiomycota</taxon>
        <taxon>Agaricomycotina</taxon>
        <taxon>Agaricomycetes</taxon>
        <taxon>Agaricomycetidae</taxon>
        <taxon>Agaricales</taxon>
        <taxon>Marasmiineae</taxon>
        <taxon>Physalacriaceae</taxon>
        <taxon>Armillaria</taxon>
    </lineage>
</organism>
<dbReference type="InParanoid" id="A0A2H3DN99"/>
<name>A0A2H3DN99_ARMGA</name>
<keyword evidence="2" id="KW-1185">Reference proteome</keyword>
<proteinExistence type="predicted"/>
<dbReference type="AlphaFoldDB" id="A0A2H3DN99"/>
<gene>
    <name evidence="1" type="ORF">ARMGADRAFT_299915</name>
</gene>
<accession>A0A2H3DN99</accession>